<evidence type="ECO:0000259" key="1">
    <source>
        <dbReference type="PROSITE" id="PS50914"/>
    </source>
</evidence>
<evidence type="ECO:0000313" key="2">
    <source>
        <dbReference type="EMBL" id="PQJ95299.1"/>
    </source>
</evidence>
<reference evidence="2 3" key="1">
    <citation type="submission" date="2018-01" db="EMBL/GenBank/DDBJ databases">
        <title>The complete genome sequence of Chromatium okenii LaCa, a purple sulfur bacterium with a turbulent life.</title>
        <authorList>
            <person name="Luedin S.M."/>
            <person name="Liechti N."/>
            <person name="Storelli N."/>
            <person name="Danza F."/>
            <person name="Wittwer M."/>
            <person name="Pothier J.F."/>
            <person name="Tonolla M.A."/>
        </authorList>
    </citation>
    <scope>NUCLEOTIDE SEQUENCE [LARGE SCALE GENOMIC DNA]</scope>
    <source>
        <strain evidence="2 3">LaCa</strain>
    </source>
</reference>
<dbReference type="InterPro" id="IPR007055">
    <property type="entry name" value="BON_dom"/>
</dbReference>
<comment type="caution">
    <text evidence="2">The sequence shown here is derived from an EMBL/GenBank/DDBJ whole genome shotgun (WGS) entry which is preliminary data.</text>
</comment>
<evidence type="ECO:0000313" key="3">
    <source>
        <dbReference type="Proteomes" id="UP000239936"/>
    </source>
</evidence>
<gene>
    <name evidence="2" type="ORF">CXB77_13710</name>
</gene>
<organism evidence="2 3">
    <name type="scientific">Chromatium okenii</name>
    <dbReference type="NCBI Taxonomy" id="61644"/>
    <lineage>
        <taxon>Bacteria</taxon>
        <taxon>Pseudomonadati</taxon>
        <taxon>Pseudomonadota</taxon>
        <taxon>Gammaproteobacteria</taxon>
        <taxon>Chromatiales</taxon>
        <taxon>Chromatiaceae</taxon>
        <taxon>Chromatium</taxon>
    </lineage>
</organism>
<proteinExistence type="predicted"/>
<dbReference type="Pfam" id="PF04972">
    <property type="entry name" value="BON"/>
    <property type="match status" value="2"/>
</dbReference>
<dbReference type="InterPro" id="IPR051686">
    <property type="entry name" value="Lipoprotein_DolP"/>
</dbReference>
<dbReference type="AlphaFoldDB" id="A0A2S7XNI4"/>
<dbReference type="PROSITE" id="PS51257">
    <property type="entry name" value="PROKAR_LIPOPROTEIN"/>
    <property type="match status" value="1"/>
</dbReference>
<feature type="domain" description="BON" evidence="1">
    <location>
        <begin position="50"/>
        <end position="120"/>
    </location>
</feature>
<dbReference type="PROSITE" id="PS50914">
    <property type="entry name" value="BON"/>
    <property type="match status" value="2"/>
</dbReference>
<sequence>MPSLLKVNVCIILMLALLLTGCAPVIFGGAVAGAGVAALYDRRDAQTLFDDQQIQFAAAAALKQDPRIKSQADAISVTSYHRTVLLTGQIEAEAVANRAVKRITHLAKVKRVINQLTFGAPLDLTRQAEDLYIISRAKFALTQIGLPDFNATRVKIVASDGVVYLLGLVRQKEGDAAIEKVRYVPGVRRVVNLFEYQ</sequence>
<dbReference type="RefSeq" id="WP_105074347.1">
    <property type="nucleotide sequence ID" value="NZ_JAFLKP010000003.1"/>
</dbReference>
<name>A0A2S7XNI4_9GAMM</name>
<dbReference type="OrthoDB" id="9783990at2"/>
<accession>A0A2S7XNI4</accession>
<feature type="domain" description="BON" evidence="1">
    <location>
        <begin position="129"/>
        <end position="197"/>
    </location>
</feature>
<protein>
    <submittedName>
        <fullName evidence="2">Transporter</fullName>
    </submittedName>
</protein>
<dbReference type="EMBL" id="PPGH01000037">
    <property type="protein sequence ID" value="PQJ95299.1"/>
    <property type="molecule type" value="Genomic_DNA"/>
</dbReference>
<keyword evidence="3" id="KW-1185">Reference proteome</keyword>
<dbReference type="PANTHER" id="PTHR34606:SF4">
    <property type="entry name" value="OUTER MEMBRANE LIPOPROTEIN DOLP"/>
    <property type="match status" value="1"/>
</dbReference>
<dbReference type="Proteomes" id="UP000239936">
    <property type="component" value="Unassembled WGS sequence"/>
</dbReference>
<dbReference type="Gene3D" id="3.40.1520.20">
    <property type="match status" value="1"/>
</dbReference>
<dbReference type="PANTHER" id="PTHR34606">
    <property type="entry name" value="BON DOMAIN-CONTAINING PROTEIN"/>
    <property type="match status" value="1"/>
</dbReference>